<name>A0A1H6NT29_9GAMM</name>
<dbReference type="AlphaFoldDB" id="A0A1H6NT29"/>
<reference evidence="2" key="1">
    <citation type="submission" date="2016-10" db="EMBL/GenBank/DDBJ databases">
        <authorList>
            <person name="Varghese N."/>
            <person name="Submissions S."/>
        </authorList>
    </citation>
    <scope>NUCLEOTIDE SEQUENCE [LARGE SCALE GENOMIC DNA]</scope>
    <source>
        <strain evidence="2">DSM 17616</strain>
    </source>
</reference>
<dbReference type="OrthoDB" id="5769663at2"/>
<proteinExistence type="predicted"/>
<organism evidence="1 2">
    <name type="scientific">Rheinheimera pacifica</name>
    <dbReference type="NCBI Taxonomy" id="173990"/>
    <lineage>
        <taxon>Bacteria</taxon>
        <taxon>Pseudomonadati</taxon>
        <taxon>Pseudomonadota</taxon>
        <taxon>Gammaproteobacteria</taxon>
        <taxon>Chromatiales</taxon>
        <taxon>Chromatiaceae</taxon>
        <taxon>Rheinheimera</taxon>
    </lineage>
</organism>
<accession>A0A1H6NT29</accession>
<dbReference type="Proteomes" id="UP000199371">
    <property type="component" value="Unassembled WGS sequence"/>
</dbReference>
<evidence type="ECO:0000313" key="2">
    <source>
        <dbReference type="Proteomes" id="UP000199371"/>
    </source>
</evidence>
<keyword evidence="2" id="KW-1185">Reference proteome</keyword>
<sequence>MPTSHHPDGWTILKFIEGEKVVYKIFATWRWDNDIWRLSSGAEDLCGLSKIGDEFIWPQASGSTYHLPVDGEHCYTAYQGMVLENIKTRCVDEKVEFEIVKLSDLLN</sequence>
<protein>
    <submittedName>
        <fullName evidence="1">Uncharacterized protein</fullName>
    </submittedName>
</protein>
<gene>
    <name evidence="1" type="ORF">SAMN05660691_04177</name>
</gene>
<dbReference type="RefSeq" id="WP_092797193.1">
    <property type="nucleotide sequence ID" value="NZ_FNXF01000037.1"/>
</dbReference>
<evidence type="ECO:0000313" key="1">
    <source>
        <dbReference type="EMBL" id="SEI14179.1"/>
    </source>
</evidence>
<dbReference type="EMBL" id="FNXF01000037">
    <property type="protein sequence ID" value="SEI14179.1"/>
    <property type="molecule type" value="Genomic_DNA"/>
</dbReference>